<dbReference type="GO" id="GO:0017004">
    <property type="term" value="P:cytochrome complex assembly"/>
    <property type="evidence" value="ECO:0007669"/>
    <property type="project" value="InterPro"/>
</dbReference>
<dbReference type="InterPro" id="IPR003544">
    <property type="entry name" value="Cyt_c_biogenesis_CcmB"/>
</dbReference>
<comment type="subcellular location">
    <subcellularLocation>
        <location evidence="1">Membrane</location>
        <topology evidence="1">Multi-pass membrane protein</topology>
    </subcellularLocation>
</comment>
<evidence type="ECO:0000313" key="7">
    <source>
        <dbReference type="EMBL" id="SVC88785.1"/>
    </source>
</evidence>
<feature type="transmembrane region" description="Helical" evidence="6">
    <location>
        <begin position="83"/>
        <end position="104"/>
    </location>
</feature>
<comment type="similarity">
    <text evidence="2">Belongs to the CcmB/CycW/HelB family.</text>
</comment>
<reference evidence="7" key="1">
    <citation type="submission" date="2018-05" db="EMBL/GenBank/DDBJ databases">
        <authorList>
            <person name="Lanie J.A."/>
            <person name="Ng W.-L."/>
            <person name="Kazmierczak K.M."/>
            <person name="Andrzejewski T.M."/>
            <person name="Davidsen T.M."/>
            <person name="Wayne K.J."/>
            <person name="Tettelin H."/>
            <person name="Glass J.I."/>
            <person name="Rusch D."/>
            <person name="Podicherti R."/>
            <person name="Tsui H.-C.T."/>
            <person name="Winkler M.E."/>
        </authorList>
    </citation>
    <scope>NUCLEOTIDE SEQUENCE</scope>
</reference>
<gene>
    <name evidence="7" type="ORF">METZ01_LOCUS341639</name>
</gene>
<accession>A0A382QV84</accession>
<evidence type="ECO:0000256" key="1">
    <source>
        <dbReference type="ARBA" id="ARBA00004141"/>
    </source>
</evidence>
<proteinExistence type="inferred from homology"/>
<keyword evidence="4 6" id="KW-1133">Transmembrane helix</keyword>
<dbReference type="EMBL" id="UINC01116793">
    <property type="protein sequence ID" value="SVC88785.1"/>
    <property type="molecule type" value="Genomic_DNA"/>
</dbReference>
<evidence type="ECO:0000256" key="3">
    <source>
        <dbReference type="ARBA" id="ARBA00022692"/>
    </source>
</evidence>
<dbReference type="AlphaFoldDB" id="A0A382QV84"/>
<evidence type="ECO:0000256" key="4">
    <source>
        <dbReference type="ARBA" id="ARBA00022989"/>
    </source>
</evidence>
<evidence type="ECO:0000256" key="5">
    <source>
        <dbReference type="ARBA" id="ARBA00023136"/>
    </source>
</evidence>
<keyword evidence="5 6" id="KW-0472">Membrane</keyword>
<protein>
    <recommendedName>
        <fullName evidence="8">ABC-2 type transporter domain-containing protein</fullName>
    </recommendedName>
</protein>
<organism evidence="7">
    <name type="scientific">marine metagenome</name>
    <dbReference type="NCBI Taxonomy" id="408172"/>
    <lineage>
        <taxon>unclassified sequences</taxon>
        <taxon>metagenomes</taxon>
        <taxon>ecological metagenomes</taxon>
    </lineage>
</organism>
<feature type="transmembrane region" description="Helical" evidence="6">
    <location>
        <begin position="46"/>
        <end position="71"/>
    </location>
</feature>
<sequence>MLQNSGVLWASILLTGLGLVTHISTRESERGTMDLLKLAPITRYQLFLGRMLGSLFLLWILSTIILVMYVILFGNPFAGDLALAYLVVLIGCTGLSAVGTLAAGSATPLHGGWMITSLFAIPILLFTVIEAAVRCTDSLITGSSDFELAFMLLIMYNAVFITGGAWLSELSN</sequence>
<evidence type="ECO:0000256" key="2">
    <source>
        <dbReference type="ARBA" id="ARBA00010544"/>
    </source>
</evidence>
<dbReference type="Pfam" id="PF03379">
    <property type="entry name" value="CcmB"/>
    <property type="match status" value="1"/>
</dbReference>
<dbReference type="GO" id="GO:0015232">
    <property type="term" value="F:heme transmembrane transporter activity"/>
    <property type="evidence" value="ECO:0007669"/>
    <property type="project" value="InterPro"/>
</dbReference>
<evidence type="ECO:0000256" key="6">
    <source>
        <dbReference type="SAM" id="Phobius"/>
    </source>
</evidence>
<dbReference type="GO" id="GO:0016020">
    <property type="term" value="C:membrane"/>
    <property type="evidence" value="ECO:0007669"/>
    <property type="project" value="UniProtKB-SubCell"/>
</dbReference>
<keyword evidence="3 6" id="KW-0812">Transmembrane</keyword>
<evidence type="ECO:0008006" key="8">
    <source>
        <dbReference type="Google" id="ProtNLM"/>
    </source>
</evidence>
<feature type="transmembrane region" description="Helical" evidence="6">
    <location>
        <begin position="6"/>
        <end position="25"/>
    </location>
</feature>
<feature type="transmembrane region" description="Helical" evidence="6">
    <location>
        <begin position="149"/>
        <end position="167"/>
    </location>
</feature>
<feature type="transmembrane region" description="Helical" evidence="6">
    <location>
        <begin position="111"/>
        <end position="129"/>
    </location>
</feature>
<name>A0A382QV84_9ZZZZ</name>